<organism evidence="1 2">
    <name type="scientific">Cloeon dipterum</name>
    <dbReference type="NCBI Taxonomy" id="197152"/>
    <lineage>
        <taxon>Eukaryota</taxon>
        <taxon>Metazoa</taxon>
        <taxon>Ecdysozoa</taxon>
        <taxon>Arthropoda</taxon>
        <taxon>Hexapoda</taxon>
        <taxon>Insecta</taxon>
        <taxon>Pterygota</taxon>
        <taxon>Palaeoptera</taxon>
        <taxon>Ephemeroptera</taxon>
        <taxon>Pisciforma</taxon>
        <taxon>Baetidae</taxon>
        <taxon>Cloeon</taxon>
    </lineage>
</organism>
<protein>
    <submittedName>
        <fullName evidence="1">Uncharacterized protein</fullName>
    </submittedName>
</protein>
<reference evidence="1 2" key="1">
    <citation type="submission" date="2020-04" db="EMBL/GenBank/DDBJ databases">
        <authorList>
            <person name="Alioto T."/>
            <person name="Alioto T."/>
            <person name="Gomez Garrido J."/>
        </authorList>
    </citation>
    <scope>NUCLEOTIDE SEQUENCE [LARGE SCALE GENOMIC DNA]</scope>
</reference>
<proteinExistence type="predicted"/>
<evidence type="ECO:0000313" key="1">
    <source>
        <dbReference type="EMBL" id="CAB3364542.1"/>
    </source>
</evidence>
<accession>A0A8S1C5X2</accession>
<comment type="caution">
    <text evidence="1">The sequence shown here is derived from an EMBL/GenBank/DDBJ whole genome shotgun (WGS) entry which is preliminary data.</text>
</comment>
<evidence type="ECO:0000313" key="2">
    <source>
        <dbReference type="Proteomes" id="UP000494165"/>
    </source>
</evidence>
<dbReference type="AlphaFoldDB" id="A0A8S1C5X2"/>
<dbReference type="EMBL" id="CADEPI010000016">
    <property type="protein sequence ID" value="CAB3364542.1"/>
    <property type="molecule type" value="Genomic_DNA"/>
</dbReference>
<gene>
    <name evidence="1" type="ORF">CLODIP_2_CD09262</name>
</gene>
<keyword evidence="2" id="KW-1185">Reference proteome</keyword>
<sequence length="86" mass="9087">MPINSLFYAKSVKLVALLNPHCSQSELTADLLLKTSIATNQQTQRIQATAPYNRSSSCAALDDSGCVPAGKSPVSRCLPSPTLKPA</sequence>
<dbReference type="Proteomes" id="UP000494165">
    <property type="component" value="Unassembled WGS sequence"/>
</dbReference>
<name>A0A8S1C5X2_9INSE</name>